<accession>A0A161TPK4</accession>
<organism evidence="1 2">
    <name type="scientific">Bacillus cereus</name>
    <dbReference type="NCBI Taxonomy" id="1396"/>
    <lineage>
        <taxon>Bacteria</taxon>
        <taxon>Bacillati</taxon>
        <taxon>Bacillota</taxon>
        <taxon>Bacilli</taxon>
        <taxon>Bacillales</taxon>
        <taxon>Bacillaceae</taxon>
        <taxon>Bacillus</taxon>
        <taxon>Bacillus cereus group</taxon>
    </lineage>
</organism>
<dbReference type="RefSeq" id="WP_063262999.1">
    <property type="nucleotide sequence ID" value="NZ_LJKE01000104.1"/>
</dbReference>
<dbReference type="AlphaFoldDB" id="A0A161TPK4"/>
<comment type="caution">
    <text evidence="1">The sequence shown here is derived from an EMBL/GenBank/DDBJ whole genome shotgun (WGS) entry which is preliminary data.</text>
</comment>
<name>A0A161TPK4_BACCE</name>
<evidence type="ECO:0000313" key="2">
    <source>
        <dbReference type="Proteomes" id="UP000076482"/>
    </source>
</evidence>
<proteinExistence type="predicted"/>
<dbReference type="EMBL" id="LJKE01000104">
    <property type="protein sequence ID" value="KZD55738.1"/>
    <property type="molecule type" value="Genomic_DNA"/>
</dbReference>
<dbReference type="PATRIC" id="fig|1396.535.peg.6056"/>
<evidence type="ECO:0000313" key="1">
    <source>
        <dbReference type="EMBL" id="KZD55738.1"/>
    </source>
</evidence>
<reference evidence="1 2" key="1">
    <citation type="submission" date="2015-09" db="EMBL/GenBank/DDBJ databases">
        <title>Bacillus cereus food isolates.</title>
        <authorList>
            <person name="Boekhorst J."/>
        </authorList>
    </citation>
    <scope>NUCLEOTIDE SEQUENCE [LARGE SCALE GENOMIC DNA]</scope>
    <source>
        <strain evidence="1 2">B4088</strain>
    </source>
</reference>
<gene>
    <name evidence="1" type="ORF">B4088_5483</name>
</gene>
<dbReference type="Proteomes" id="UP000076482">
    <property type="component" value="Unassembled WGS sequence"/>
</dbReference>
<protein>
    <submittedName>
        <fullName evidence="1">Uncharacterized protein</fullName>
    </submittedName>
</protein>
<sequence length="176" mass="21040">MRESREELMRVMAEKYAYFLQTLRFDDEVYMGGMREARSKFLANLQIYIMNKQLPKKRKDWRYSSDYVSERALECLMKGKWDSKELQYDHMIPKSKYIKDVCEEAAMNGTATFDFIYEVLVKYFWVATIHKDENDHLTKLGLKSKMPSDWDGNDIFARYESAGIVLLENDRINMYN</sequence>